<dbReference type="PANTHER" id="PTHR13261">
    <property type="entry name" value="BRCA2 AND CDKN1A INTERACTING PROTEIN"/>
    <property type="match status" value="1"/>
</dbReference>
<comment type="subcellular location">
    <subcellularLocation>
        <location evidence="3">Nucleus</location>
    </subcellularLocation>
</comment>
<dbReference type="PANTHER" id="PTHR13261:SF0">
    <property type="entry name" value="BRCA2 AND CDKN1A-INTERACTING PROTEIN"/>
    <property type="match status" value="1"/>
</dbReference>
<comment type="function">
    <text evidence="1 3">Involved in nuclear export, actin cytoskeleton organization and vesicular transport.</text>
</comment>
<accession>A0AB34KE59</accession>
<dbReference type="Proteomes" id="UP000803884">
    <property type="component" value="Unassembled WGS sequence"/>
</dbReference>
<dbReference type="RefSeq" id="XP_069226555.1">
    <property type="nucleotide sequence ID" value="XM_069376180.1"/>
</dbReference>
<dbReference type="AlphaFoldDB" id="A0AB34KE59"/>
<evidence type="ECO:0000256" key="2">
    <source>
        <dbReference type="ARBA" id="ARBA00006781"/>
    </source>
</evidence>
<protein>
    <recommendedName>
        <fullName evidence="3">Protein BCP1</fullName>
    </recommendedName>
</protein>
<dbReference type="GO" id="GO:0015031">
    <property type="term" value="P:protein transport"/>
    <property type="evidence" value="ECO:0007669"/>
    <property type="project" value="UniProtKB-KW"/>
</dbReference>
<feature type="compositionally biased region" description="Basic and acidic residues" evidence="4">
    <location>
        <begin position="1"/>
        <end position="14"/>
    </location>
</feature>
<keyword evidence="6" id="KW-1185">Reference proteome</keyword>
<keyword evidence="3" id="KW-0539">Nucleus</keyword>
<evidence type="ECO:0000313" key="6">
    <source>
        <dbReference type="Proteomes" id="UP000803884"/>
    </source>
</evidence>
<evidence type="ECO:0000256" key="4">
    <source>
        <dbReference type="SAM" id="MobiDB-lite"/>
    </source>
</evidence>
<evidence type="ECO:0000256" key="3">
    <source>
        <dbReference type="PIRNR" id="PIRNR028983"/>
    </source>
</evidence>
<sequence>MGKRKSTAEDKAGEMDIDGESDDNASIINVDFEWFSPNADVDFHGLKNLLKQLFDVDNQLFDLSELTDLILEQPALGSTVKTEGEESDPFAFLTVLNMHEHREKQVMKQLTSYLLSKAAAEPSLNALQSLLAPESKAQVGLVLSERFINMPHQIVPPLYTMLQEELAEAVKQKEPYEFTHYLIISKCYTEVASKLDVEDNPPSKKNKAGGAKAEVFYFHPEDEMWQKHAAAHAGFDYNMVGADGASDSKRAFQELGIRPQAHAILIEAGKFGQAVKAVEEYLSG</sequence>
<organism evidence="5 6">
    <name type="scientific">Cladosporium halotolerans</name>
    <dbReference type="NCBI Taxonomy" id="1052096"/>
    <lineage>
        <taxon>Eukaryota</taxon>
        <taxon>Fungi</taxon>
        <taxon>Dikarya</taxon>
        <taxon>Ascomycota</taxon>
        <taxon>Pezizomycotina</taxon>
        <taxon>Dothideomycetes</taxon>
        <taxon>Dothideomycetidae</taxon>
        <taxon>Cladosporiales</taxon>
        <taxon>Cladosporiaceae</taxon>
        <taxon>Cladosporium</taxon>
    </lineage>
</organism>
<dbReference type="Pfam" id="PF13862">
    <property type="entry name" value="BCCIP"/>
    <property type="match status" value="1"/>
</dbReference>
<name>A0AB34KE59_9PEZI</name>
<keyword evidence="3" id="KW-0813">Transport</keyword>
<keyword evidence="3" id="KW-0653">Protein transport</keyword>
<evidence type="ECO:0000313" key="5">
    <source>
        <dbReference type="EMBL" id="KAL1583448.1"/>
    </source>
</evidence>
<comment type="caution">
    <text evidence="5">The sequence shown here is derived from an EMBL/GenBank/DDBJ whole genome shotgun (WGS) entry which is preliminary data.</text>
</comment>
<dbReference type="GeneID" id="96009018"/>
<evidence type="ECO:0000256" key="1">
    <source>
        <dbReference type="ARBA" id="ARBA00002688"/>
    </source>
</evidence>
<comment type="similarity">
    <text evidence="2 3">Belongs to the BCP1 family.</text>
</comment>
<feature type="region of interest" description="Disordered" evidence="4">
    <location>
        <begin position="1"/>
        <end position="20"/>
    </location>
</feature>
<dbReference type="EMBL" id="JAAQHG020000035">
    <property type="protein sequence ID" value="KAL1583448.1"/>
    <property type="molecule type" value="Genomic_DNA"/>
</dbReference>
<dbReference type="GO" id="GO:0005634">
    <property type="term" value="C:nucleus"/>
    <property type="evidence" value="ECO:0007669"/>
    <property type="project" value="UniProtKB-SubCell"/>
</dbReference>
<dbReference type="InterPro" id="IPR025602">
    <property type="entry name" value="BCP1_family"/>
</dbReference>
<dbReference type="PIRSF" id="PIRSF028983">
    <property type="entry name" value="BCP1"/>
    <property type="match status" value="1"/>
</dbReference>
<gene>
    <name evidence="5" type="ORF">WHR41_07576</name>
</gene>
<proteinExistence type="inferred from homology"/>
<reference evidence="5 6" key="1">
    <citation type="journal article" date="2020" name="Microbiol. Resour. Announc.">
        <title>Draft Genome Sequence of a Cladosporium Species Isolated from the Mesophotic Ascidian Didemnum maculosum.</title>
        <authorList>
            <person name="Gioti A."/>
            <person name="Siaperas R."/>
            <person name="Nikolaivits E."/>
            <person name="Le Goff G."/>
            <person name="Ouazzani J."/>
            <person name="Kotoulas G."/>
            <person name="Topakas E."/>
        </authorList>
    </citation>
    <scope>NUCLEOTIDE SEQUENCE [LARGE SCALE GENOMIC DNA]</scope>
    <source>
        <strain evidence="5 6">TM138-S3</strain>
    </source>
</reference>